<evidence type="ECO:0000313" key="2">
    <source>
        <dbReference type="Proteomes" id="UP000778970"/>
    </source>
</evidence>
<reference evidence="1" key="1">
    <citation type="submission" date="2017-08" db="EMBL/GenBank/DDBJ databases">
        <authorList>
            <person name="Imhoff J.F."/>
            <person name="Rahn T."/>
            <person name="Kuenzel S."/>
            <person name="Neulinger S.C."/>
        </authorList>
    </citation>
    <scope>NUCLEOTIDE SEQUENCE</scope>
    <source>
        <strain evidence="1">DSM 9154</strain>
    </source>
</reference>
<dbReference type="InterPro" id="IPR027417">
    <property type="entry name" value="P-loop_NTPase"/>
</dbReference>
<evidence type="ECO:0000313" key="1">
    <source>
        <dbReference type="EMBL" id="MBK1695829.1"/>
    </source>
</evidence>
<dbReference type="CDD" id="cd02042">
    <property type="entry name" value="ParAB_family"/>
    <property type="match status" value="1"/>
</dbReference>
<proteinExistence type="predicted"/>
<dbReference type="InterPro" id="IPR015223">
    <property type="entry name" value="MipZ"/>
</dbReference>
<dbReference type="SUPFAM" id="SSF52540">
    <property type="entry name" value="P-loop containing nucleoside triphosphate hydrolases"/>
    <property type="match status" value="1"/>
</dbReference>
<dbReference type="PANTHER" id="PTHR13696:SF96">
    <property type="entry name" value="COBQ_COBB_MIND_PARA NUCLEOTIDE BINDING DOMAIN-CONTAINING PROTEIN"/>
    <property type="match status" value="1"/>
</dbReference>
<gene>
    <name evidence="1" type="ORF">CKO21_01035</name>
</gene>
<protein>
    <submittedName>
        <fullName evidence="1">ATPase</fullName>
    </submittedName>
</protein>
<dbReference type="Gene3D" id="3.40.50.300">
    <property type="entry name" value="P-loop containing nucleotide triphosphate hydrolases"/>
    <property type="match status" value="1"/>
</dbReference>
<organism evidence="1 2">
    <name type="scientific">Rhodovibrio salinarum</name>
    <dbReference type="NCBI Taxonomy" id="1087"/>
    <lineage>
        <taxon>Bacteria</taxon>
        <taxon>Pseudomonadati</taxon>
        <taxon>Pseudomonadota</taxon>
        <taxon>Alphaproteobacteria</taxon>
        <taxon>Rhodospirillales</taxon>
        <taxon>Rhodovibrionaceae</taxon>
        <taxon>Rhodovibrio</taxon>
    </lineage>
</organism>
<dbReference type="EMBL" id="NRRE01000007">
    <property type="protein sequence ID" value="MBK1695829.1"/>
    <property type="molecule type" value="Genomic_DNA"/>
</dbReference>
<dbReference type="AlphaFoldDB" id="A0A934QFE2"/>
<comment type="caution">
    <text evidence="1">The sequence shown here is derived from an EMBL/GenBank/DDBJ whole genome shotgun (WGS) entry which is preliminary data.</text>
</comment>
<dbReference type="Pfam" id="PF09140">
    <property type="entry name" value="MipZ"/>
    <property type="match status" value="1"/>
</dbReference>
<dbReference type="InterPro" id="IPR050678">
    <property type="entry name" value="DNA_Partitioning_ATPase"/>
</dbReference>
<dbReference type="RefSeq" id="WP_051431920.1">
    <property type="nucleotide sequence ID" value="NZ_NRRE01000007.1"/>
</dbReference>
<reference evidence="1" key="2">
    <citation type="journal article" date="2020" name="Microorganisms">
        <title>Osmotic Adaptation and Compatible Solute Biosynthesis of Phototrophic Bacteria as Revealed from Genome Analyses.</title>
        <authorList>
            <person name="Imhoff J.F."/>
            <person name="Rahn T."/>
            <person name="Kunzel S."/>
            <person name="Keller A."/>
            <person name="Neulinger S.C."/>
        </authorList>
    </citation>
    <scope>NUCLEOTIDE SEQUENCE</scope>
    <source>
        <strain evidence="1">DSM 9154</strain>
    </source>
</reference>
<accession>A0A934QFE2</accession>
<keyword evidence="2" id="KW-1185">Reference proteome</keyword>
<dbReference type="PANTHER" id="PTHR13696">
    <property type="entry name" value="P-LOOP CONTAINING NUCLEOSIDE TRIPHOSPHATE HYDROLASE"/>
    <property type="match status" value="1"/>
</dbReference>
<sequence length="284" mass="31045">MTAITPLPRVGGPHVIVLGNEKGGSGKSTTAMHLIVALLKAGHKVGAVDLDARQGTLSRQVENRRTFAQRNDLKLELPELRTIDRAREAGTRADAEAAEREALSAAMDDLANCAFVVIDTPGSDSHLSRLGHTLADTLVTPLNDSFLDLDLLARIDHDAKTILSPSVYSQMVWEQRQARAQAGGRPIDWIVMRNRLSHLDARNKRDVGRLLEQLAKRISFRIAPGFGERVIFRELFPKGLTLLDLRESGTGVNMTMSHMTARQEVRALLAEIGHGTEAALTAAE</sequence>
<dbReference type="Proteomes" id="UP000778970">
    <property type="component" value="Unassembled WGS sequence"/>
</dbReference>
<name>A0A934QFE2_9PROT</name>